<dbReference type="Proteomes" id="UP000800094">
    <property type="component" value="Unassembled WGS sequence"/>
</dbReference>
<evidence type="ECO:0000313" key="2">
    <source>
        <dbReference type="Proteomes" id="UP000800094"/>
    </source>
</evidence>
<accession>A0A6A6IRB0</accession>
<organism evidence="1 2">
    <name type="scientific">Trematosphaeria pertusa</name>
    <dbReference type="NCBI Taxonomy" id="390896"/>
    <lineage>
        <taxon>Eukaryota</taxon>
        <taxon>Fungi</taxon>
        <taxon>Dikarya</taxon>
        <taxon>Ascomycota</taxon>
        <taxon>Pezizomycotina</taxon>
        <taxon>Dothideomycetes</taxon>
        <taxon>Pleosporomycetidae</taxon>
        <taxon>Pleosporales</taxon>
        <taxon>Massarineae</taxon>
        <taxon>Trematosphaeriaceae</taxon>
        <taxon>Trematosphaeria</taxon>
    </lineage>
</organism>
<protein>
    <submittedName>
        <fullName evidence="1">Uncharacterized protein</fullName>
    </submittedName>
</protein>
<sequence length="167" mass="18927">MADATARGQSFVDALKSRHMYSKGRTLIVAPSGEVIPEILHAEDIDSPVMIDFDRTLQFNPEWKPTIGWTATFESPPYETQEMTTGDANRCGNAGCRTVFCCMNEYIVQDYNWDAQRSKDFLEKRAKERKAAALSEDDLLPEETKLLPNRVFGFILRSRKWGKSSGP</sequence>
<gene>
    <name evidence="1" type="ORF">BU26DRAFT_212991</name>
</gene>
<dbReference type="GeneID" id="54574000"/>
<dbReference type="RefSeq" id="XP_033688005.1">
    <property type="nucleotide sequence ID" value="XM_033820670.1"/>
</dbReference>
<dbReference type="EMBL" id="ML987191">
    <property type="protein sequence ID" value="KAF2253001.1"/>
    <property type="molecule type" value="Genomic_DNA"/>
</dbReference>
<dbReference type="PANTHER" id="PTHR46411">
    <property type="entry name" value="FAMILY ATPASE, PUTATIVE-RELATED"/>
    <property type="match status" value="1"/>
</dbReference>
<reference evidence="1" key="1">
    <citation type="journal article" date="2020" name="Stud. Mycol.">
        <title>101 Dothideomycetes genomes: a test case for predicting lifestyles and emergence of pathogens.</title>
        <authorList>
            <person name="Haridas S."/>
            <person name="Albert R."/>
            <person name="Binder M."/>
            <person name="Bloem J."/>
            <person name="Labutti K."/>
            <person name="Salamov A."/>
            <person name="Andreopoulos B."/>
            <person name="Baker S."/>
            <person name="Barry K."/>
            <person name="Bills G."/>
            <person name="Bluhm B."/>
            <person name="Cannon C."/>
            <person name="Castanera R."/>
            <person name="Culley D."/>
            <person name="Daum C."/>
            <person name="Ezra D."/>
            <person name="Gonzalez J."/>
            <person name="Henrissat B."/>
            <person name="Kuo A."/>
            <person name="Liang C."/>
            <person name="Lipzen A."/>
            <person name="Lutzoni F."/>
            <person name="Magnuson J."/>
            <person name="Mondo S."/>
            <person name="Nolan M."/>
            <person name="Ohm R."/>
            <person name="Pangilinan J."/>
            <person name="Park H.-J."/>
            <person name="Ramirez L."/>
            <person name="Alfaro M."/>
            <person name="Sun H."/>
            <person name="Tritt A."/>
            <person name="Yoshinaga Y."/>
            <person name="Zwiers L.-H."/>
            <person name="Turgeon B."/>
            <person name="Goodwin S."/>
            <person name="Spatafora J."/>
            <person name="Crous P."/>
            <person name="Grigoriev I."/>
        </authorList>
    </citation>
    <scope>NUCLEOTIDE SEQUENCE</scope>
    <source>
        <strain evidence="1">CBS 122368</strain>
    </source>
</reference>
<dbReference type="OrthoDB" id="10042665at2759"/>
<name>A0A6A6IRB0_9PLEO</name>
<dbReference type="PANTHER" id="PTHR46411:SF2">
    <property type="entry name" value="AAA+ ATPASE DOMAIN-CONTAINING PROTEIN"/>
    <property type="match status" value="1"/>
</dbReference>
<evidence type="ECO:0000313" key="1">
    <source>
        <dbReference type="EMBL" id="KAF2253001.1"/>
    </source>
</evidence>
<proteinExistence type="predicted"/>
<keyword evidence="2" id="KW-1185">Reference proteome</keyword>
<dbReference type="AlphaFoldDB" id="A0A6A6IRB0"/>